<gene>
    <name evidence="4" type="ORF">MJAP1_001792</name>
</gene>
<dbReference type="GeneID" id="85225441"/>
<dbReference type="SUPFAM" id="SSF58038">
    <property type="entry name" value="SNARE fusion complex"/>
    <property type="match status" value="1"/>
</dbReference>
<dbReference type="AlphaFoldDB" id="A0AAF0F5R4"/>
<dbReference type="RefSeq" id="XP_060121725.1">
    <property type="nucleotide sequence ID" value="XM_060265742.1"/>
</dbReference>
<proteinExistence type="predicted"/>
<dbReference type="PROSITE" id="PS50192">
    <property type="entry name" value="T_SNARE"/>
    <property type="match status" value="1"/>
</dbReference>
<dbReference type="SMART" id="SM00312">
    <property type="entry name" value="PX"/>
    <property type="match status" value="1"/>
</dbReference>
<feature type="domain" description="T-SNARE coiled-coil homology" evidence="2">
    <location>
        <begin position="198"/>
        <end position="260"/>
    </location>
</feature>
<feature type="compositionally biased region" description="Low complexity" evidence="1">
    <location>
        <begin position="156"/>
        <end position="175"/>
    </location>
</feature>
<dbReference type="Gene3D" id="1.20.5.110">
    <property type="match status" value="1"/>
</dbReference>
<keyword evidence="5" id="KW-1185">Reference proteome</keyword>
<evidence type="ECO:0000313" key="5">
    <source>
        <dbReference type="Proteomes" id="UP001217754"/>
    </source>
</evidence>
<dbReference type="InterPro" id="IPR036871">
    <property type="entry name" value="PX_dom_sf"/>
</dbReference>
<accession>A0AAF0F5R4</accession>
<dbReference type="SMART" id="SM00397">
    <property type="entry name" value="t_SNARE"/>
    <property type="match status" value="1"/>
</dbReference>
<dbReference type="GO" id="GO:0035091">
    <property type="term" value="F:phosphatidylinositol binding"/>
    <property type="evidence" value="ECO:0007669"/>
    <property type="project" value="InterPro"/>
</dbReference>
<feature type="region of interest" description="Disordered" evidence="1">
    <location>
        <begin position="133"/>
        <end position="187"/>
    </location>
</feature>
<evidence type="ECO:0000259" key="2">
    <source>
        <dbReference type="PROSITE" id="PS50192"/>
    </source>
</evidence>
<reference evidence="4" key="1">
    <citation type="submission" date="2023-03" db="EMBL/GenBank/DDBJ databases">
        <title>Mating type loci evolution in Malassezia.</title>
        <authorList>
            <person name="Coelho M.A."/>
        </authorList>
    </citation>
    <scope>NUCLEOTIDE SEQUENCE</scope>
    <source>
        <strain evidence="4">CBS 9431</strain>
    </source>
</reference>
<evidence type="ECO:0000313" key="4">
    <source>
        <dbReference type="EMBL" id="WFD38828.1"/>
    </source>
</evidence>
<feature type="compositionally biased region" description="Basic and acidic residues" evidence="1">
    <location>
        <begin position="138"/>
        <end position="150"/>
    </location>
</feature>
<dbReference type="InterPro" id="IPR000727">
    <property type="entry name" value="T_SNARE_dom"/>
</dbReference>
<dbReference type="Gene3D" id="3.30.1520.10">
    <property type="entry name" value="Phox-like domain"/>
    <property type="match status" value="1"/>
</dbReference>
<protein>
    <submittedName>
        <fullName evidence="4">Uncharacterized protein</fullName>
    </submittedName>
</protein>
<organism evidence="4 5">
    <name type="scientific">Malassezia japonica</name>
    <dbReference type="NCBI Taxonomy" id="223818"/>
    <lineage>
        <taxon>Eukaryota</taxon>
        <taxon>Fungi</taxon>
        <taxon>Dikarya</taxon>
        <taxon>Basidiomycota</taxon>
        <taxon>Ustilaginomycotina</taxon>
        <taxon>Malasseziomycetes</taxon>
        <taxon>Malasseziales</taxon>
        <taxon>Malasseziaceae</taxon>
        <taxon>Malassezia</taxon>
    </lineage>
</organism>
<dbReference type="SUPFAM" id="SSF64268">
    <property type="entry name" value="PX domain"/>
    <property type="match status" value="1"/>
</dbReference>
<dbReference type="Proteomes" id="UP001217754">
    <property type="component" value="Chromosome 2"/>
</dbReference>
<evidence type="ECO:0000259" key="3">
    <source>
        <dbReference type="PROSITE" id="PS50195"/>
    </source>
</evidence>
<name>A0AAF0F5R4_9BASI</name>
<dbReference type="EMBL" id="CP119959">
    <property type="protein sequence ID" value="WFD38828.1"/>
    <property type="molecule type" value="Genomic_DNA"/>
</dbReference>
<dbReference type="InterPro" id="IPR001683">
    <property type="entry name" value="PX_dom"/>
</dbReference>
<dbReference type="PROSITE" id="PS50195">
    <property type="entry name" value="PX"/>
    <property type="match status" value="1"/>
</dbReference>
<feature type="domain" description="PX" evidence="3">
    <location>
        <begin position="4"/>
        <end position="135"/>
    </location>
</feature>
<sequence length="261" mass="29419">MAAPRIQRVAIPSVDRRKEPTPHVVYAVFIQLPDRSWTVYRRYSEFAALHAKLAPPPPPAPLPPKQIATRSLRMLTGLGGLIPPSDAQIRADEEATDERREGLELYLRAILSARDDRWRTNPAFLTFLQVEEAPASQEDVRNEPRTDRKASPGAPPTALRPLPPSTSLRPWSRSRAPVTETDATRPLSDEELLHHQNDTQMQAQDQQADQLAKILQRQRQLGLAIHGELNEHAELLTHLDSAVQQTRTRMDAADAQIRHLK</sequence>
<evidence type="ECO:0000256" key="1">
    <source>
        <dbReference type="SAM" id="MobiDB-lite"/>
    </source>
</evidence>
<dbReference type="Pfam" id="PF00787">
    <property type="entry name" value="PX"/>
    <property type="match status" value="1"/>
</dbReference>